<proteinExistence type="predicted"/>
<dbReference type="PATRIC" id="fig|1423740.3.peg.968"/>
<gene>
    <name evidence="1" type="ORF">FC36_GL000902</name>
</gene>
<reference evidence="1 2" key="1">
    <citation type="journal article" date="2015" name="Genome Announc.">
        <title>Expanding the biotechnology potential of lactobacilli through comparative genomics of 213 strains and associated genera.</title>
        <authorList>
            <person name="Sun Z."/>
            <person name="Harris H.M."/>
            <person name="McCann A."/>
            <person name="Guo C."/>
            <person name="Argimon S."/>
            <person name="Zhang W."/>
            <person name="Yang X."/>
            <person name="Jeffery I.B."/>
            <person name="Cooney J.C."/>
            <person name="Kagawa T.F."/>
            <person name="Liu W."/>
            <person name="Song Y."/>
            <person name="Salvetti E."/>
            <person name="Wrobel A."/>
            <person name="Rasinkangas P."/>
            <person name="Parkhill J."/>
            <person name="Rea M.C."/>
            <person name="O'Sullivan O."/>
            <person name="Ritari J."/>
            <person name="Douillard F.P."/>
            <person name="Paul Ross R."/>
            <person name="Yang R."/>
            <person name="Briner A.E."/>
            <person name="Felis G.E."/>
            <person name="de Vos W.M."/>
            <person name="Barrangou R."/>
            <person name="Klaenhammer T.R."/>
            <person name="Caufield P.W."/>
            <person name="Cui Y."/>
            <person name="Zhang H."/>
            <person name="O'Toole P.W."/>
        </authorList>
    </citation>
    <scope>NUCLEOTIDE SEQUENCE [LARGE SCALE GENOMIC DNA]</scope>
    <source>
        <strain evidence="1 2">DSM 15833</strain>
    </source>
</reference>
<evidence type="ECO:0000313" key="1">
    <source>
        <dbReference type="EMBL" id="KRL82607.1"/>
    </source>
</evidence>
<dbReference type="OrthoDB" id="2334849at2"/>
<dbReference type="STRING" id="1423740.FC36_GL000902"/>
<dbReference type="AlphaFoldDB" id="A0A0R1TMB5"/>
<evidence type="ECO:0000313" key="2">
    <source>
        <dbReference type="Proteomes" id="UP000051048"/>
    </source>
</evidence>
<organism evidence="1 2">
    <name type="scientific">Ligilactobacillus equi DSM 15833 = JCM 10991</name>
    <dbReference type="NCBI Taxonomy" id="1423740"/>
    <lineage>
        <taxon>Bacteria</taxon>
        <taxon>Bacillati</taxon>
        <taxon>Bacillota</taxon>
        <taxon>Bacilli</taxon>
        <taxon>Lactobacillales</taxon>
        <taxon>Lactobacillaceae</taxon>
        <taxon>Ligilactobacillus</taxon>
    </lineage>
</organism>
<name>A0A0R1TMB5_9LACO</name>
<dbReference type="EMBL" id="AZFH01000020">
    <property type="protein sequence ID" value="KRL82607.1"/>
    <property type="molecule type" value="Genomic_DNA"/>
</dbReference>
<protein>
    <submittedName>
        <fullName evidence="1">Uncharacterized protein</fullName>
    </submittedName>
</protein>
<sequence length="98" mass="11733">MFQKVIHQLENSQSTLYSEESCRIFLMQAYQELTLMRIKYSQNQVISEQISEILDRFFAVEEDALEAYDNIHHLVYRDVRDEVQTLIDFIKSKDIQLV</sequence>
<dbReference type="Proteomes" id="UP000051048">
    <property type="component" value="Unassembled WGS sequence"/>
</dbReference>
<accession>A0A0R1TMB5</accession>
<comment type="caution">
    <text evidence="1">The sequence shown here is derived from an EMBL/GenBank/DDBJ whole genome shotgun (WGS) entry which is preliminary data.</text>
</comment>
<dbReference type="RefSeq" id="WP_023859964.1">
    <property type="nucleotide sequence ID" value="NZ_AZFH01000020.1"/>
</dbReference>